<dbReference type="Pfam" id="PF03592">
    <property type="entry name" value="Terminase_2"/>
    <property type="match status" value="1"/>
</dbReference>
<protein>
    <submittedName>
        <fullName evidence="1">Terminase small subunit</fullName>
    </submittedName>
</protein>
<dbReference type="Gene3D" id="1.10.10.1400">
    <property type="entry name" value="Terminase, small subunit, N-terminal DNA-binding domain, HTH motif"/>
    <property type="match status" value="1"/>
</dbReference>
<dbReference type="InterPro" id="IPR038713">
    <property type="entry name" value="Terminase_Gp1_N_sf"/>
</dbReference>
<evidence type="ECO:0000313" key="2">
    <source>
        <dbReference type="Proteomes" id="UP000250242"/>
    </source>
</evidence>
<proteinExistence type="predicted"/>
<reference evidence="1 2" key="1">
    <citation type="submission" date="2018-06" db="EMBL/GenBank/DDBJ databases">
        <authorList>
            <consortium name="Pathogen Informatics"/>
            <person name="Doyle S."/>
        </authorList>
    </citation>
    <scope>NUCLEOTIDE SEQUENCE [LARGE SCALE GENOMIC DNA]</scope>
    <source>
        <strain evidence="1 2">NCTC11009</strain>
    </source>
</reference>
<dbReference type="AlphaFoldDB" id="A0A2X1ULW4"/>
<name>A0A2X1ULW4_9BURK</name>
<accession>A0A2X1ULW4</accession>
<dbReference type="GO" id="GO:0051276">
    <property type="term" value="P:chromosome organization"/>
    <property type="evidence" value="ECO:0007669"/>
    <property type="project" value="InterPro"/>
</dbReference>
<dbReference type="RefSeq" id="WP_113062575.1">
    <property type="nucleotide sequence ID" value="NZ_UATH01000001.1"/>
</dbReference>
<organism evidence="1 2">
    <name type="scientific">Oligella urethralis</name>
    <dbReference type="NCBI Taxonomy" id="90245"/>
    <lineage>
        <taxon>Bacteria</taxon>
        <taxon>Pseudomonadati</taxon>
        <taxon>Pseudomonadota</taxon>
        <taxon>Betaproteobacteria</taxon>
        <taxon>Burkholderiales</taxon>
        <taxon>Alcaligenaceae</taxon>
        <taxon>Oligella</taxon>
    </lineage>
</organism>
<gene>
    <name evidence="1" type="ORF">NCTC11009_01384</name>
</gene>
<sequence>MTKGNAKASPAAKRLTLKQESFCLAYIETGNASEAYRRSYSASRMGPDSIRVAANKLLNNANITLRLTELKEKHRKRHEITVDDLIAELEEARQLAIDTSQSGSAVTATMGKAKLLGLDKQLVEHSGEVDMNLKINVEFE</sequence>
<dbReference type="InterPro" id="IPR005335">
    <property type="entry name" value="Terminase_ssu"/>
</dbReference>
<dbReference type="Proteomes" id="UP000250242">
    <property type="component" value="Unassembled WGS sequence"/>
</dbReference>
<dbReference type="EMBL" id="UATH01000001">
    <property type="protein sequence ID" value="SPY08162.1"/>
    <property type="molecule type" value="Genomic_DNA"/>
</dbReference>
<evidence type="ECO:0000313" key="1">
    <source>
        <dbReference type="EMBL" id="SPY08162.1"/>
    </source>
</evidence>